<name>A0A2P2PWV1_RHIMU</name>
<dbReference type="AlphaFoldDB" id="A0A2P2PWV1"/>
<accession>A0A2P2PWV1</accession>
<proteinExistence type="predicted"/>
<evidence type="ECO:0000313" key="1">
    <source>
        <dbReference type="EMBL" id="MBX59232.1"/>
    </source>
</evidence>
<organism evidence="1">
    <name type="scientific">Rhizophora mucronata</name>
    <name type="common">Asiatic mangrove</name>
    <dbReference type="NCBI Taxonomy" id="61149"/>
    <lineage>
        <taxon>Eukaryota</taxon>
        <taxon>Viridiplantae</taxon>
        <taxon>Streptophyta</taxon>
        <taxon>Embryophyta</taxon>
        <taxon>Tracheophyta</taxon>
        <taxon>Spermatophyta</taxon>
        <taxon>Magnoliopsida</taxon>
        <taxon>eudicotyledons</taxon>
        <taxon>Gunneridae</taxon>
        <taxon>Pentapetalae</taxon>
        <taxon>rosids</taxon>
        <taxon>fabids</taxon>
        <taxon>Malpighiales</taxon>
        <taxon>Rhizophoraceae</taxon>
        <taxon>Rhizophora</taxon>
    </lineage>
</organism>
<reference evidence="1" key="1">
    <citation type="submission" date="2018-02" db="EMBL/GenBank/DDBJ databases">
        <title>Rhizophora mucronata_Transcriptome.</title>
        <authorList>
            <person name="Meera S.P."/>
            <person name="Sreeshan A."/>
            <person name="Augustine A."/>
        </authorList>
    </citation>
    <scope>NUCLEOTIDE SEQUENCE</scope>
    <source>
        <tissue evidence="1">Leaf</tissue>
    </source>
</reference>
<dbReference type="EMBL" id="GGEC01078748">
    <property type="protein sequence ID" value="MBX59232.1"/>
    <property type="molecule type" value="Transcribed_RNA"/>
</dbReference>
<sequence length="18" mass="2211">MILCNVNWLLQIEFMFPV</sequence>
<protein>
    <submittedName>
        <fullName evidence="1">Uncharacterized protein</fullName>
    </submittedName>
</protein>